<evidence type="ECO:0000259" key="2">
    <source>
        <dbReference type="Pfam" id="PF01636"/>
    </source>
</evidence>
<dbReference type="InterPro" id="IPR050249">
    <property type="entry name" value="Pseudomonas-type_ThrB"/>
</dbReference>
<reference evidence="3" key="1">
    <citation type="submission" date="2017-05" db="EMBL/GenBank/DDBJ databases">
        <authorList>
            <person name="Varghese N."/>
            <person name="Submissions S."/>
        </authorList>
    </citation>
    <scope>NUCLEOTIDE SEQUENCE</scope>
    <source>
        <strain evidence="3">DSM 45262</strain>
    </source>
</reference>
<name>A0AA45WNH3_9BACL</name>
<dbReference type="Pfam" id="PF01636">
    <property type="entry name" value="APH"/>
    <property type="match status" value="1"/>
</dbReference>
<comment type="similarity">
    <text evidence="1">Belongs to the pseudomonas-type ThrB family.</text>
</comment>
<gene>
    <name evidence="3" type="ORF">SAMN06265361_103171</name>
</gene>
<dbReference type="PANTHER" id="PTHR21064:SF6">
    <property type="entry name" value="AMINOGLYCOSIDE PHOSPHOTRANSFERASE DOMAIN-CONTAINING PROTEIN"/>
    <property type="match status" value="1"/>
</dbReference>
<keyword evidence="3" id="KW-0418">Kinase</keyword>
<evidence type="ECO:0000313" key="3">
    <source>
        <dbReference type="EMBL" id="SMP18685.1"/>
    </source>
</evidence>
<accession>A0AA45WNH3</accession>
<dbReference type="AlphaFoldDB" id="A0AA45WNH3"/>
<organism evidence="3 4">
    <name type="scientific">Laceyella tengchongensis</name>
    <dbReference type="NCBI Taxonomy" id="574699"/>
    <lineage>
        <taxon>Bacteria</taxon>
        <taxon>Bacillati</taxon>
        <taxon>Bacillota</taxon>
        <taxon>Bacilli</taxon>
        <taxon>Bacillales</taxon>
        <taxon>Thermoactinomycetaceae</taxon>
        <taxon>Laceyella</taxon>
    </lineage>
</organism>
<dbReference type="GO" id="GO:0004413">
    <property type="term" value="F:homoserine kinase activity"/>
    <property type="evidence" value="ECO:0007669"/>
    <property type="project" value="TreeGrafter"/>
</dbReference>
<dbReference type="SUPFAM" id="SSF56112">
    <property type="entry name" value="Protein kinase-like (PK-like)"/>
    <property type="match status" value="1"/>
</dbReference>
<evidence type="ECO:0000313" key="4">
    <source>
        <dbReference type="Proteomes" id="UP001157946"/>
    </source>
</evidence>
<keyword evidence="4" id="KW-1185">Reference proteome</keyword>
<evidence type="ECO:0000256" key="1">
    <source>
        <dbReference type="ARBA" id="ARBA00038240"/>
    </source>
</evidence>
<dbReference type="Gene3D" id="3.90.1200.10">
    <property type="match status" value="1"/>
</dbReference>
<protein>
    <submittedName>
        <fullName evidence="3">Ser/Thr protein kinase RdoA involved in Cpx stress response, MazF antagonist</fullName>
    </submittedName>
</protein>
<dbReference type="InterPro" id="IPR011009">
    <property type="entry name" value="Kinase-like_dom_sf"/>
</dbReference>
<comment type="caution">
    <text evidence="3">The sequence shown here is derived from an EMBL/GenBank/DDBJ whole genome shotgun (WGS) entry which is preliminary data.</text>
</comment>
<dbReference type="EMBL" id="FXTU01000003">
    <property type="protein sequence ID" value="SMP18685.1"/>
    <property type="molecule type" value="Genomic_DNA"/>
</dbReference>
<keyword evidence="3" id="KW-0808">Transferase</keyword>
<dbReference type="GO" id="GO:0009088">
    <property type="term" value="P:threonine biosynthetic process"/>
    <property type="evidence" value="ECO:0007669"/>
    <property type="project" value="TreeGrafter"/>
</dbReference>
<dbReference type="Proteomes" id="UP001157946">
    <property type="component" value="Unassembled WGS sequence"/>
</dbReference>
<sequence>MNQQIPDVSDQTLSHIAKKYKLNPARLTMLAGNVNKVYEHVNPEHPTILRLTPVQRRTLEEILAEADFVHYLAQKGGHVADVIPTSDGNLVVGTEQGWHAVLFAKAQGRLPRQEDWNEQFYYMWGKLTGWLHAQSCAYTPAVPARRRQWWEDDLLKIEESIPRSETQVLQRARELMDQLHSFTKDSNSYGLIHNDLHMRNFFIDDNRIMVFDFDDCCYHWFINDIAVILYHALARFGKPPGRWDGEKAFATHFLTHFKRGYETEHQLDAFWWLQLPVFMKLRRVAIYVFYHQALDFAQLSEERVDVIHRTRWDIEQDFPVTQLDLADWLSS</sequence>
<feature type="domain" description="Aminoglycoside phosphotransferase" evidence="2">
    <location>
        <begin position="32"/>
        <end position="258"/>
    </location>
</feature>
<dbReference type="RefSeq" id="WP_284724225.1">
    <property type="nucleotide sequence ID" value="NZ_FXTU01000003.1"/>
</dbReference>
<proteinExistence type="inferred from homology"/>
<dbReference type="InterPro" id="IPR002575">
    <property type="entry name" value="Aminoglycoside_PTrfase"/>
</dbReference>
<dbReference type="PANTHER" id="PTHR21064">
    <property type="entry name" value="AMINOGLYCOSIDE PHOSPHOTRANSFERASE DOMAIN-CONTAINING PROTEIN-RELATED"/>
    <property type="match status" value="1"/>
</dbReference>